<keyword evidence="3" id="KW-1185">Reference proteome</keyword>
<dbReference type="Gene3D" id="3.40.50.2060">
    <property type="match status" value="1"/>
</dbReference>
<evidence type="ECO:0000313" key="2">
    <source>
        <dbReference type="EMBL" id="SZX62702.1"/>
    </source>
</evidence>
<reference evidence="2 3" key="1">
    <citation type="submission" date="2016-10" db="EMBL/GenBank/DDBJ databases">
        <authorList>
            <person name="Cai Z."/>
        </authorList>
    </citation>
    <scope>NUCLEOTIDE SEQUENCE [LARGE SCALE GENOMIC DNA]</scope>
</reference>
<evidence type="ECO:0000256" key="1">
    <source>
        <dbReference type="ARBA" id="ARBA00009884"/>
    </source>
</evidence>
<dbReference type="Gene3D" id="3.40.50.1910">
    <property type="match status" value="2"/>
</dbReference>
<dbReference type="InterPro" id="IPR027482">
    <property type="entry name" value="Sec1-like_dom2"/>
</dbReference>
<dbReference type="InterPro" id="IPR001619">
    <property type="entry name" value="Sec1-like"/>
</dbReference>
<proteinExistence type="inferred from homology"/>
<evidence type="ECO:0008006" key="4">
    <source>
        <dbReference type="Google" id="ProtNLM"/>
    </source>
</evidence>
<dbReference type="EMBL" id="FNXT01000258">
    <property type="protein sequence ID" value="SZX62702.1"/>
    <property type="molecule type" value="Genomic_DNA"/>
</dbReference>
<evidence type="ECO:0000313" key="3">
    <source>
        <dbReference type="Proteomes" id="UP000256970"/>
    </source>
</evidence>
<sequence>MEGIRRVVRERVLGEMLGSVNDSTGGGWKVLVMDAFTTKITSAAVRMSDILDAGVSVVEDLDKAREPLPLAAVYFITPSPAAVSRLLADFATKPLYPSVHVFFSNRAPADAVDRIKKCKQHRCFATKPLYPSVHVFFSNRAPADAVDRIKKCKVLLPLLKSLKEVNLEYVVVDSRTFVTEHPHAMIRLMGERSEAVPREFEGEVDSIASRLATALASLHEFPAVRYRAGKPPAAGDAPGAAARSLLAQKLAQRISERAMVLQRSGVLPPRESCELLVLDRSVDPVAPVVHEWTYEAMVYDLLPVDENVISVDPVAPVVHEWTYEAMVYDLLPVDENVIR</sequence>
<dbReference type="AlphaFoldDB" id="A0A383VDA7"/>
<comment type="similarity">
    <text evidence="1">Belongs to the STXBP/unc-18/SEC1 family.</text>
</comment>
<organism evidence="2 3">
    <name type="scientific">Tetradesmus obliquus</name>
    <name type="common">Green alga</name>
    <name type="synonym">Acutodesmus obliquus</name>
    <dbReference type="NCBI Taxonomy" id="3088"/>
    <lineage>
        <taxon>Eukaryota</taxon>
        <taxon>Viridiplantae</taxon>
        <taxon>Chlorophyta</taxon>
        <taxon>core chlorophytes</taxon>
        <taxon>Chlorophyceae</taxon>
        <taxon>CS clade</taxon>
        <taxon>Sphaeropleales</taxon>
        <taxon>Scenedesmaceae</taxon>
        <taxon>Tetradesmus</taxon>
    </lineage>
</organism>
<protein>
    <recommendedName>
        <fullName evidence="4">Sec1-like protein</fullName>
    </recommendedName>
</protein>
<name>A0A383VDA7_TETOB</name>
<dbReference type="GO" id="GO:0016192">
    <property type="term" value="P:vesicle-mediated transport"/>
    <property type="evidence" value="ECO:0007669"/>
    <property type="project" value="InterPro"/>
</dbReference>
<dbReference type="Pfam" id="PF00995">
    <property type="entry name" value="Sec1"/>
    <property type="match status" value="1"/>
</dbReference>
<dbReference type="SUPFAM" id="SSF56815">
    <property type="entry name" value="Sec1/munc18-like (SM) proteins"/>
    <property type="match status" value="3"/>
</dbReference>
<dbReference type="STRING" id="3088.A0A383VDA7"/>
<dbReference type="Proteomes" id="UP000256970">
    <property type="component" value="Unassembled WGS sequence"/>
</dbReference>
<gene>
    <name evidence="2" type="ORF">BQ4739_LOCUS3293</name>
</gene>
<accession>A0A383VDA7</accession>
<dbReference type="OrthoDB" id="2228at2759"/>
<dbReference type="PANTHER" id="PTHR11679">
    <property type="entry name" value="VESICLE PROTEIN SORTING-ASSOCIATED"/>
    <property type="match status" value="1"/>
</dbReference>
<dbReference type="InterPro" id="IPR036045">
    <property type="entry name" value="Sec1-like_sf"/>
</dbReference>
<dbReference type="InterPro" id="IPR043154">
    <property type="entry name" value="Sec-1-like_dom1"/>
</dbReference>